<dbReference type="InterPro" id="IPR039536">
    <property type="entry name" value="TetR_C_Proteobacteria"/>
</dbReference>
<dbReference type="RefSeq" id="WP_102792589.1">
    <property type="nucleotide sequence ID" value="NZ_QYYA01000002.1"/>
</dbReference>
<feature type="DNA-binding region" description="H-T-H motif" evidence="4">
    <location>
        <begin position="33"/>
        <end position="52"/>
    </location>
</feature>
<keyword evidence="1" id="KW-0805">Transcription regulation</keyword>
<name>A0A418XZK5_9GAMM</name>
<evidence type="ECO:0000256" key="1">
    <source>
        <dbReference type="ARBA" id="ARBA00023015"/>
    </source>
</evidence>
<evidence type="ECO:0000256" key="3">
    <source>
        <dbReference type="ARBA" id="ARBA00023163"/>
    </source>
</evidence>
<evidence type="ECO:0000256" key="2">
    <source>
        <dbReference type="ARBA" id="ARBA00023125"/>
    </source>
</evidence>
<evidence type="ECO:0000313" key="7">
    <source>
        <dbReference type="Proteomes" id="UP000283734"/>
    </source>
</evidence>
<dbReference type="OrthoDB" id="8535430at2"/>
<accession>A0A418XZK5</accession>
<dbReference type="InterPro" id="IPR001647">
    <property type="entry name" value="HTH_TetR"/>
</dbReference>
<dbReference type="Pfam" id="PF14246">
    <property type="entry name" value="TetR_C_7"/>
    <property type="match status" value="1"/>
</dbReference>
<proteinExistence type="predicted"/>
<dbReference type="Gene3D" id="1.10.10.60">
    <property type="entry name" value="Homeodomain-like"/>
    <property type="match status" value="1"/>
</dbReference>
<dbReference type="GO" id="GO:0000976">
    <property type="term" value="F:transcription cis-regulatory region binding"/>
    <property type="evidence" value="ECO:0007669"/>
    <property type="project" value="TreeGrafter"/>
</dbReference>
<dbReference type="Proteomes" id="UP000283734">
    <property type="component" value="Unassembled WGS sequence"/>
</dbReference>
<evidence type="ECO:0000256" key="4">
    <source>
        <dbReference type="PROSITE-ProRule" id="PRU00335"/>
    </source>
</evidence>
<feature type="domain" description="HTH tetR-type" evidence="5">
    <location>
        <begin position="10"/>
        <end position="70"/>
    </location>
</feature>
<dbReference type="PROSITE" id="PS50977">
    <property type="entry name" value="HTH_TETR_2"/>
    <property type="match status" value="1"/>
</dbReference>
<dbReference type="PROSITE" id="PS01081">
    <property type="entry name" value="HTH_TETR_1"/>
    <property type="match status" value="1"/>
</dbReference>
<keyword evidence="3" id="KW-0804">Transcription</keyword>
<dbReference type="InterPro" id="IPR023772">
    <property type="entry name" value="DNA-bd_HTH_TetR-type_CS"/>
</dbReference>
<gene>
    <name evidence="6" type="ORF">D4A39_08230</name>
</gene>
<dbReference type="FunFam" id="1.10.10.60:FF:000141">
    <property type="entry name" value="TetR family transcriptional regulator"/>
    <property type="match status" value="1"/>
</dbReference>
<organism evidence="6 7">
    <name type="scientific">Alcanivorax profundi</name>
    <dbReference type="NCBI Taxonomy" id="2338368"/>
    <lineage>
        <taxon>Bacteria</taxon>
        <taxon>Pseudomonadati</taxon>
        <taxon>Pseudomonadota</taxon>
        <taxon>Gammaproteobacteria</taxon>
        <taxon>Oceanospirillales</taxon>
        <taxon>Alcanivoracaceae</taxon>
        <taxon>Alcanivorax</taxon>
    </lineage>
</organism>
<sequence>MTEHKPTRSELKRQAILQAARDAFQERGVHSTSMDELAALASVSKRTVYNHFASKEALIMALMTELWQQATLHEGRDYEPGVALHSQLCDLLESEIEVICSQEYIELNRVAFDHFLHQPQALREQVEKLSAHEPATRRWIRAAVADGRLAELDDEIASQQLHNLIKGSCFWPQLMQIAPLLGAQERHDLASRTAALFLSHYQA</sequence>
<evidence type="ECO:0000259" key="5">
    <source>
        <dbReference type="PROSITE" id="PS50977"/>
    </source>
</evidence>
<dbReference type="InterPro" id="IPR009057">
    <property type="entry name" value="Homeodomain-like_sf"/>
</dbReference>
<dbReference type="EMBL" id="QYYA01000002">
    <property type="protein sequence ID" value="RJG18446.1"/>
    <property type="molecule type" value="Genomic_DNA"/>
</dbReference>
<dbReference type="GO" id="GO:0003700">
    <property type="term" value="F:DNA-binding transcription factor activity"/>
    <property type="evidence" value="ECO:0007669"/>
    <property type="project" value="TreeGrafter"/>
</dbReference>
<keyword evidence="7" id="KW-1185">Reference proteome</keyword>
<reference evidence="6 7" key="1">
    <citation type="submission" date="2018-09" db="EMBL/GenBank/DDBJ databases">
        <title>Alcanivorax profundi sp. nov., isolated from 1000 m-depth seawater of the Mariana Trench.</title>
        <authorList>
            <person name="Liu J."/>
        </authorList>
    </citation>
    <scope>NUCLEOTIDE SEQUENCE [LARGE SCALE GENOMIC DNA]</scope>
    <source>
        <strain evidence="6 7">MTEO17</strain>
    </source>
</reference>
<dbReference type="Gene3D" id="1.10.357.10">
    <property type="entry name" value="Tetracycline Repressor, domain 2"/>
    <property type="match status" value="1"/>
</dbReference>
<dbReference type="Pfam" id="PF00440">
    <property type="entry name" value="TetR_N"/>
    <property type="match status" value="1"/>
</dbReference>
<dbReference type="PANTHER" id="PTHR30055">
    <property type="entry name" value="HTH-TYPE TRANSCRIPTIONAL REGULATOR RUTR"/>
    <property type="match status" value="1"/>
</dbReference>
<evidence type="ECO:0000313" key="6">
    <source>
        <dbReference type="EMBL" id="RJG18446.1"/>
    </source>
</evidence>
<dbReference type="PRINTS" id="PR00455">
    <property type="entry name" value="HTHTETR"/>
</dbReference>
<comment type="caution">
    <text evidence="6">The sequence shown here is derived from an EMBL/GenBank/DDBJ whole genome shotgun (WGS) entry which is preliminary data.</text>
</comment>
<keyword evidence="2 4" id="KW-0238">DNA-binding</keyword>
<dbReference type="SUPFAM" id="SSF46689">
    <property type="entry name" value="Homeodomain-like"/>
    <property type="match status" value="1"/>
</dbReference>
<protein>
    <submittedName>
        <fullName evidence="6">TetR family transcriptional regulator</fullName>
    </submittedName>
</protein>
<dbReference type="AlphaFoldDB" id="A0A418XZK5"/>
<dbReference type="PANTHER" id="PTHR30055:SF224">
    <property type="entry name" value="TRANSCRIPTIONAL REGULATOR TETR FAMILY"/>
    <property type="match status" value="1"/>
</dbReference>
<dbReference type="InterPro" id="IPR050109">
    <property type="entry name" value="HTH-type_TetR-like_transc_reg"/>
</dbReference>